<feature type="region of interest" description="Disordered" evidence="1">
    <location>
        <begin position="77"/>
        <end position="119"/>
    </location>
</feature>
<name>A0A6A7BA54_9PLEO</name>
<accession>A0A6A7BA54</accession>
<evidence type="ECO:0000313" key="2">
    <source>
        <dbReference type="EMBL" id="KAF2852416.1"/>
    </source>
</evidence>
<feature type="region of interest" description="Disordered" evidence="1">
    <location>
        <begin position="40"/>
        <end position="62"/>
    </location>
</feature>
<sequence length="216" mass="24246">MRRPSPASMVRTSLLCTYTAHRTQYSEYTWAQVVGDRQRAPRPARTLTSTPTAAGLTSTSRAPAALNQAVKRPWISETCGRPSNRATGRAVSSGARTLTSAHPAHPAHANKDRRSAHHWRRPPVWRQAFEEKPQWPTDTHPSEHFEGAAHASDMVTSRHAEIGQGPLLLPYPYQGIHMRAVTADGRVWQCCEFCDLDCWWVALSLALPWRMHPSNR</sequence>
<dbReference type="EMBL" id="MU006299">
    <property type="protein sequence ID" value="KAF2852416.1"/>
    <property type="molecule type" value="Genomic_DNA"/>
</dbReference>
<evidence type="ECO:0000256" key="1">
    <source>
        <dbReference type="SAM" id="MobiDB-lite"/>
    </source>
</evidence>
<evidence type="ECO:0000313" key="3">
    <source>
        <dbReference type="Proteomes" id="UP000799423"/>
    </source>
</evidence>
<proteinExistence type="predicted"/>
<reference evidence="2" key="1">
    <citation type="submission" date="2020-01" db="EMBL/GenBank/DDBJ databases">
        <authorList>
            <consortium name="DOE Joint Genome Institute"/>
            <person name="Haridas S."/>
            <person name="Albert R."/>
            <person name="Binder M."/>
            <person name="Bloem J."/>
            <person name="Labutti K."/>
            <person name="Salamov A."/>
            <person name="Andreopoulos B."/>
            <person name="Baker S.E."/>
            <person name="Barry K."/>
            <person name="Bills G."/>
            <person name="Bluhm B.H."/>
            <person name="Cannon C."/>
            <person name="Castanera R."/>
            <person name="Culley D.E."/>
            <person name="Daum C."/>
            <person name="Ezra D."/>
            <person name="Gonzalez J.B."/>
            <person name="Henrissat B."/>
            <person name="Kuo A."/>
            <person name="Liang C."/>
            <person name="Lipzen A."/>
            <person name="Lutzoni F."/>
            <person name="Magnuson J."/>
            <person name="Mondo S."/>
            <person name="Nolan M."/>
            <person name="Ohm R."/>
            <person name="Pangilinan J."/>
            <person name="Park H.-J."/>
            <person name="Ramirez L."/>
            <person name="Alfaro M."/>
            <person name="Sun H."/>
            <person name="Tritt A."/>
            <person name="Yoshinaga Y."/>
            <person name="Zwiers L.-H."/>
            <person name="Turgeon B.G."/>
            <person name="Goodwin S.B."/>
            <person name="Spatafora J.W."/>
            <person name="Crous P.W."/>
            <person name="Grigoriev I.V."/>
        </authorList>
    </citation>
    <scope>NUCLEOTIDE SEQUENCE</scope>
    <source>
        <strain evidence="2">IPT5</strain>
    </source>
</reference>
<dbReference type="Proteomes" id="UP000799423">
    <property type="component" value="Unassembled WGS sequence"/>
</dbReference>
<keyword evidence="3" id="KW-1185">Reference proteome</keyword>
<protein>
    <submittedName>
        <fullName evidence="2">Uncharacterized protein</fullName>
    </submittedName>
</protein>
<dbReference type="AlphaFoldDB" id="A0A6A7BA54"/>
<organism evidence="2 3">
    <name type="scientific">Plenodomus tracheiphilus IPT5</name>
    <dbReference type="NCBI Taxonomy" id="1408161"/>
    <lineage>
        <taxon>Eukaryota</taxon>
        <taxon>Fungi</taxon>
        <taxon>Dikarya</taxon>
        <taxon>Ascomycota</taxon>
        <taxon>Pezizomycotina</taxon>
        <taxon>Dothideomycetes</taxon>
        <taxon>Pleosporomycetidae</taxon>
        <taxon>Pleosporales</taxon>
        <taxon>Pleosporineae</taxon>
        <taxon>Leptosphaeriaceae</taxon>
        <taxon>Plenodomus</taxon>
    </lineage>
</organism>
<feature type="compositionally biased region" description="Polar residues" evidence="1">
    <location>
        <begin position="46"/>
        <end position="61"/>
    </location>
</feature>
<gene>
    <name evidence="2" type="ORF">T440DRAFT_43127</name>
</gene>